<organism evidence="3 4">
    <name type="scientific">Sistotremastrum suecicum HHB10207 ss-3</name>
    <dbReference type="NCBI Taxonomy" id="1314776"/>
    <lineage>
        <taxon>Eukaryota</taxon>
        <taxon>Fungi</taxon>
        <taxon>Dikarya</taxon>
        <taxon>Basidiomycota</taxon>
        <taxon>Agaricomycotina</taxon>
        <taxon>Agaricomycetes</taxon>
        <taxon>Sistotremastrales</taxon>
        <taxon>Sistotremastraceae</taxon>
        <taxon>Sistotremastrum</taxon>
    </lineage>
</organism>
<dbReference type="AlphaFoldDB" id="A0A166BYI4"/>
<dbReference type="InterPro" id="IPR036047">
    <property type="entry name" value="F-box-like_dom_sf"/>
</dbReference>
<dbReference type="Proteomes" id="UP000076798">
    <property type="component" value="Unassembled WGS sequence"/>
</dbReference>
<keyword evidence="4" id="KW-1185">Reference proteome</keyword>
<dbReference type="OrthoDB" id="3174109at2759"/>
<dbReference type="SUPFAM" id="SSF81383">
    <property type="entry name" value="F-box domain"/>
    <property type="match status" value="1"/>
</dbReference>
<sequence>MSFVSASERFPDEIFELIFSVLDVPTLVRYKTLSRRFYEIIENSSSLQYRIELLRDGLEDYPSNHTSAQKLQKLVDRRQSWATMRPIKRIRGHMPKFFFWHFSGGLFVSVLGDDVDMVDVVHHGDEDDEDEDEDGADDEDMDVDVGDYEGEADHEVEGMDDDDDHEEEEEEEGGGEGEIDLGEPLLRLADSVEGLRIDEDSLDYAAKIQVLQLPNTHTGEGMKLRFIYEMDFYPNEVALDSSQDLLVLMKWIREMGGFRVTLYTRTLSENTVHPDSQRPQIGPFNAHPLTDGSVDLHIAGDKLAMCESYELKIWNWKTGSLLTTDLTTQTIDVMGAGRSFGFLSPDYFTVTLGWATGEPLRLYSLGPWPNTDTGETCVLLANLFLPSLDRDEEMVRITDNISGPLNSPVPGRMFGPSDDSLRVLVFDSGAGLGGFTEVAFGADEDQGVEASTLMVVKNRRLIHIGDSIMRARSIQDIRLGPSVYRCANWAARACTFLKAVSPSLRKRDIWTR</sequence>
<feature type="compositionally biased region" description="Acidic residues" evidence="1">
    <location>
        <begin position="126"/>
        <end position="150"/>
    </location>
</feature>
<reference evidence="3 4" key="1">
    <citation type="journal article" date="2016" name="Mol. Biol. Evol.">
        <title>Comparative Genomics of Early-Diverging Mushroom-Forming Fungi Provides Insights into the Origins of Lignocellulose Decay Capabilities.</title>
        <authorList>
            <person name="Nagy L.G."/>
            <person name="Riley R."/>
            <person name="Tritt A."/>
            <person name="Adam C."/>
            <person name="Daum C."/>
            <person name="Floudas D."/>
            <person name="Sun H."/>
            <person name="Yadav J.S."/>
            <person name="Pangilinan J."/>
            <person name="Larsson K.H."/>
            <person name="Matsuura K."/>
            <person name="Barry K."/>
            <person name="Labutti K."/>
            <person name="Kuo R."/>
            <person name="Ohm R.A."/>
            <person name="Bhattacharya S.S."/>
            <person name="Shirouzu T."/>
            <person name="Yoshinaga Y."/>
            <person name="Martin F.M."/>
            <person name="Grigoriev I.V."/>
            <person name="Hibbett D.S."/>
        </authorList>
    </citation>
    <scope>NUCLEOTIDE SEQUENCE [LARGE SCALE GENOMIC DNA]</scope>
    <source>
        <strain evidence="3 4">HHB10207 ss-3</strain>
    </source>
</reference>
<gene>
    <name evidence="3" type="ORF">SISSUDRAFT_1034544</name>
</gene>
<dbReference type="InterPro" id="IPR001810">
    <property type="entry name" value="F-box_dom"/>
</dbReference>
<accession>A0A166BYI4</accession>
<protein>
    <recommendedName>
        <fullName evidence="2">F-box domain-containing protein</fullName>
    </recommendedName>
</protein>
<evidence type="ECO:0000259" key="2">
    <source>
        <dbReference type="PROSITE" id="PS50181"/>
    </source>
</evidence>
<dbReference type="EMBL" id="KV428097">
    <property type="protein sequence ID" value="KZT36889.1"/>
    <property type="molecule type" value="Genomic_DNA"/>
</dbReference>
<name>A0A166BYI4_9AGAM</name>
<feature type="domain" description="F-box" evidence="2">
    <location>
        <begin position="4"/>
        <end position="51"/>
    </location>
</feature>
<dbReference type="PROSITE" id="PS50181">
    <property type="entry name" value="FBOX"/>
    <property type="match status" value="1"/>
</dbReference>
<proteinExistence type="predicted"/>
<evidence type="ECO:0000313" key="3">
    <source>
        <dbReference type="EMBL" id="KZT36889.1"/>
    </source>
</evidence>
<dbReference type="Gene3D" id="1.20.1280.50">
    <property type="match status" value="1"/>
</dbReference>
<evidence type="ECO:0000256" key="1">
    <source>
        <dbReference type="SAM" id="MobiDB-lite"/>
    </source>
</evidence>
<feature type="compositionally biased region" description="Acidic residues" evidence="1">
    <location>
        <begin position="158"/>
        <end position="181"/>
    </location>
</feature>
<evidence type="ECO:0000313" key="4">
    <source>
        <dbReference type="Proteomes" id="UP000076798"/>
    </source>
</evidence>
<feature type="region of interest" description="Disordered" evidence="1">
    <location>
        <begin position="125"/>
        <end position="183"/>
    </location>
</feature>